<dbReference type="GO" id="GO:0005829">
    <property type="term" value="C:cytosol"/>
    <property type="evidence" value="ECO:0007669"/>
    <property type="project" value="TreeGrafter"/>
</dbReference>
<evidence type="ECO:0000256" key="8">
    <source>
        <dbReference type="ARBA" id="ARBA00023152"/>
    </source>
</evidence>
<dbReference type="GO" id="GO:0005739">
    <property type="term" value="C:mitochondrion"/>
    <property type="evidence" value="ECO:0007669"/>
    <property type="project" value="TreeGrafter"/>
</dbReference>
<dbReference type="Pfam" id="PF00349">
    <property type="entry name" value="Hexokinase_1"/>
    <property type="match status" value="1"/>
</dbReference>
<dbReference type="GO" id="GO:0005536">
    <property type="term" value="F:D-glucose binding"/>
    <property type="evidence" value="ECO:0007669"/>
    <property type="project" value="InterPro"/>
</dbReference>
<evidence type="ECO:0000256" key="5">
    <source>
        <dbReference type="ARBA" id="ARBA00022741"/>
    </source>
</evidence>
<dbReference type="Pfam" id="PF03727">
    <property type="entry name" value="Hexokinase_2"/>
    <property type="match status" value="1"/>
</dbReference>
<dbReference type="GO" id="GO:0001678">
    <property type="term" value="P:intracellular glucose homeostasis"/>
    <property type="evidence" value="ECO:0007669"/>
    <property type="project" value="InterPro"/>
</dbReference>
<feature type="non-terminal residue" evidence="12">
    <location>
        <position position="257"/>
    </location>
</feature>
<name>A0A7J9HJ63_9ROSI</name>
<evidence type="ECO:0000256" key="4">
    <source>
        <dbReference type="ARBA" id="ARBA00022679"/>
    </source>
</evidence>
<dbReference type="GO" id="GO:0008865">
    <property type="term" value="F:fructokinase activity"/>
    <property type="evidence" value="ECO:0007669"/>
    <property type="project" value="TreeGrafter"/>
</dbReference>
<keyword evidence="5 9" id="KW-0547">Nucleotide-binding</keyword>
<evidence type="ECO:0000256" key="9">
    <source>
        <dbReference type="RuleBase" id="RU362007"/>
    </source>
</evidence>
<comment type="pathway">
    <text evidence="2">Carbohydrate metabolism; hexose metabolism.</text>
</comment>
<dbReference type="PROSITE" id="PS51748">
    <property type="entry name" value="HEXOKINASE_2"/>
    <property type="match status" value="1"/>
</dbReference>
<dbReference type="SUPFAM" id="SSF53067">
    <property type="entry name" value="Actin-like ATPase domain"/>
    <property type="match status" value="2"/>
</dbReference>
<dbReference type="PROSITE" id="PS00378">
    <property type="entry name" value="HEXOKINASE_1"/>
    <property type="match status" value="1"/>
</dbReference>
<dbReference type="InterPro" id="IPR022673">
    <property type="entry name" value="Hexokinase_C"/>
</dbReference>
<protein>
    <recommendedName>
        <fullName evidence="9">Phosphotransferase</fullName>
        <ecNumber evidence="9">2.7.1.-</ecNumber>
    </recommendedName>
</protein>
<dbReference type="PANTHER" id="PTHR19443">
    <property type="entry name" value="HEXOKINASE"/>
    <property type="match status" value="1"/>
</dbReference>
<dbReference type="GO" id="GO:0006096">
    <property type="term" value="P:glycolytic process"/>
    <property type="evidence" value="ECO:0007669"/>
    <property type="project" value="UniProtKB-UniPathway"/>
</dbReference>
<dbReference type="GO" id="GO:0004340">
    <property type="term" value="F:glucokinase activity"/>
    <property type="evidence" value="ECO:0007669"/>
    <property type="project" value="TreeGrafter"/>
</dbReference>
<dbReference type="OrthoDB" id="419537at2759"/>
<dbReference type="PRINTS" id="PR00475">
    <property type="entry name" value="HEXOKINASE"/>
</dbReference>
<accession>A0A7J9HJ63</accession>
<evidence type="ECO:0000313" key="13">
    <source>
        <dbReference type="Proteomes" id="UP000593560"/>
    </source>
</evidence>
<sequence length="257" mass="27862">ELFDFIASALANFAHKDGNFPGKKGEIGFTFSFPVKQTSIDSGILIKWTKGFAVSGTAGKDVVACLNEAMDRKGIDMRVSALVNDTVATLAGARYWDDDVMVAVILGTGTNACYVERMDCIPKLQGEYSPSGRTIVNLEWGAFSKGLPLTVFDRDMDAASINPGEQANSSFNIFEKTISGMYLGEIARRALLHMAEEGSLFGKSMPEKLSMPFVLGPYLFRNPTIPNCCRTPDLSTMQQDGTEDLHTVGSVLYNVAG</sequence>
<feature type="non-terminal residue" evidence="12">
    <location>
        <position position="1"/>
    </location>
</feature>
<keyword evidence="4 9" id="KW-0808">Transferase</keyword>
<comment type="caution">
    <text evidence="12">The sequence shown here is derived from an EMBL/GenBank/DDBJ whole genome shotgun (WGS) entry which is preliminary data.</text>
</comment>
<dbReference type="InterPro" id="IPR043129">
    <property type="entry name" value="ATPase_NBD"/>
</dbReference>
<dbReference type="Proteomes" id="UP000593560">
    <property type="component" value="Unassembled WGS sequence"/>
</dbReference>
<reference evidence="12 13" key="1">
    <citation type="journal article" date="2019" name="Genome Biol. Evol.">
        <title>Insights into the evolution of the New World diploid cottons (Gossypium, subgenus Houzingenia) based on genome sequencing.</title>
        <authorList>
            <person name="Grover C.E."/>
            <person name="Arick M.A. 2nd"/>
            <person name="Thrash A."/>
            <person name="Conover J.L."/>
            <person name="Sanders W.S."/>
            <person name="Peterson D.G."/>
            <person name="Frelichowski J.E."/>
            <person name="Scheffler J.A."/>
            <person name="Scheffler B.E."/>
            <person name="Wendel J.F."/>
        </authorList>
    </citation>
    <scope>NUCLEOTIDE SEQUENCE [LARGE SCALE GENOMIC DNA]</scope>
    <source>
        <strain evidence="12">0</strain>
        <tissue evidence="12">Leaf</tissue>
    </source>
</reference>
<evidence type="ECO:0000256" key="1">
    <source>
        <dbReference type="ARBA" id="ARBA00004888"/>
    </source>
</evidence>
<dbReference type="PANTHER" id="PTHR19443:SF63">
    <property type="entry name" value="HEXOKINASE-LIKE 1 PROTEIN-RELATED"/>
    <property type="match status" value="1"/>
</dbReference>
<dbReference type="AlphaFoldDB" id="A0A7J9HJ63"/>
<dbReference type="EMBL" id="JABFAD010000010">
    <property type="protein sequence ID" value="MBA0809886.1"/>
    <property type="molecule type" value="Genomic_DNA"/>
</dbReference>
<keyword evidence="13" id="KW-1185">Reference proteome</keyword>
<proteinExistence type="inferred from homology"/>
<evidence type="ECO:0000256" key="6">
    <source>
        <dbReference type="ARBA" id="ARBA00022777"/>
    </source>
</evidence>
<keyword evidence="8 9" id="KW-0324">Glycolysis</keyword>
<dbReference type="InterPro" id="IPR022672">
    <property type="entry name" value="Hexokinase_N"/>
</dbReference>
<feature type="domain" description="Hexokinase C-terminal" evidence="11">
    <location>
        <begin position="102"/>
        <end position="254"/>
    </location>
</feature>
<evidence type="ECO:0000256" key="7">
    <source>
        <dbReference type="ARBA" id="ARBA00022840"/>
    </source>
</evidence>
<organism evidence="12 13">
    <name type="scientific">Gossypium harknessii</name>
    <dbReference type="NCBI Taxonomy" id="34285"/>
    <lineage>
        <taxon>Eukaryota</taxon>
        <taxon>Viridiplantae</taxon>
        <taxon>Streptophyta</taxon>
        <taxon>Embryophyta</taxon>
        <taxon>Tracheophyta</taxon>
        <taxon>Spermatophyta</taxon>
        <taxon>Magnoliopsida</taxon>
        <taxon>eudicotyledons</taxon>
        <taxon>Gunneridae</taxon>
        <taxon>Pentapetalae</taxon>
        <taxon>rosids</taxon>
        <taxon>malvids</taxon>
        <taxon>Malvales</taxon>
        <taxon>Malvaceae</taxon>
        <taxon>Malvoideae</taxon>
        <taxon>Gossypium</taxon>
    </lineage>
</organism>
<evidence type="ECO:0000256" key="3">
    <source>
        <dbReference type="ARBA" id="ARBA00009225"/>
    </source>
</evidence>
<dbReference type="GO" id="GO:0006006">
    <property type="term" value="P:glucose metabolic process"/>
    <property type="evidence" value="ECO:0007669"/>
    <property type="project" value="TreeGrafter"/>
</dbReference>
<dbReference type="UniPathway" id="UPA00242"/>
<evidence type="ECO:0000256" key="2">
    <source>
        <dbReference type="ARBA" id="ARBA00005028"/>
    </source>
</evidence>
<keyword evidence="6 9" id="KW-0418">Kinase</keyword>
<comment type="pathway">
    <text evidence="1">Carbohydrate degradation; glycolysis; D-glyceraldehyde 3-phosphate and glycerone phosphate from D-glucose: step 1/4.</text>
</comment>
<comment type="similarity">
    <text evidence="3 9">Belongs to the hexokinase family.</text>
</comment>
<dbReference type="GO" id="GO:0005524">
    <property type="term" value="F:ATP binding"/>
    <property type="evidence" value="ECO:0007669"/>
    <property type="project" value="UniProtKB-UniRule"/>
</dbReference>
<dbReference type="Gene3D" id="3.30.420.40">
    <property type="match status" value="1"/>
</dbReference>
<evidence type="ECO:0000313" key="12">
    <source>
        <dbReference type="EMBL" id="MBA0809886.1"/>
    </source>
</evidence>
<dbReference type="InterPro" id="IPR019807">
    <property type="entry name" value="Hexokinase_BS"/>
</dbReference>
<dbReference type="Gene3D" id="3.40.367.20">
    <property type="match status" value="1"/>
</dbReference>
<dbReference type="EC" id="2.7.1.-" evidence="9"/>
<dbReference type="UniPathway" id="UPA00109">
    <property type="reaction ID" value="UER00180"/>
</dbReference>
<feature type="domain" description="Hexokinase N-terminal" evidence="10">
    <location>
        <begin position="1"/>
        <end position="95"/>
    </location>
</feature>
<evidence type="ECO:0000259" key="10">
    <source>
        <dbReference type="Pfam" id="PF00349"/>
    </source>
</evidence>
<keyword evidence="7 9" id="KW-0067">ATP-binding</keyword>
<dbReference type="InterPro" id="IPR001312">
    <property type="entry name" value="Hexokinase"/>
</dbReference>
<evidence type="ECO:0000259" key="11">
    <source>
        <dbReference type="Pfam" id="PF03727"/>
    </source>
</evidence>
<gene>
    <name evidence="12" type="ORF">Gohar_001914</name>
</gene>